<dbReference type="AlphaFoldDB" id="A0A0K2XH77"/>
<dbReference type="Proteomes" id="UP000046090">
    <property type="component" value="Unassembled WGS sequence"/>
</dbReference>
<dbReference type="RefSeq" id="WP_015107100.1">
    <property type="nucleotide sequence ID" value="NZ_AP026684.1"/>
</dbReference>
<gene>
    <name evidence="1" type="ORF">HHE01_06270</name>
</gene>
<accession>A0A0K2XH77</accession>
<dbReference type="EMBL" id="CDMK01000002">
    <property type="protein sequence ID" value="CRI34826.1"/>
    <property type="molecule type" value="Genomic_DNA"/>
</dbReference>
<proteinExistence type="predicted"/>
<evidence type="ECO:0000313" key="2">
    <source>
        <dbReference type="Proteomes" id="UP000046090"/>
    </source>
</evidence>
<keyword evidence="2" id="KW-1185">Reference proteome</keyword>
<name>A0A0K2XH77_HELHE</name>
<organism evidence="1 2">
    <name type="scientific">Helicobacter heilmannii</name>
    <dbReference type="NCBI Taxonomy" id="35817"/>
    <lineage>
        <taxon>Bacteria</taxon>
        <taxon>Pseudomonadati</taxon>
        <taxon>Campylobacterota</taxon>
        <taxon>Epsilonproteobacteria</taxon>
        <taxon>Campylobacterales</taxon>
        <taxon>Helicobacteraceae</taxon>
        <taxon>Helicobacter</taxon>
    </lineage>
</organism>
<evidence type="ECO:0000313" key="1">
    <source>
        <dbReference type="EMBL" id="CRI34826.1"/>
    </source>
</evidence>
<protein>
    <submittedName>
        <fullName evidence="1">Uncharacterized protein</fullName>
    </submittedName>
</protein>
<reference evidence="2" key="1">
    <citation type="submission" date="2014-12" db="EMBL/GenBank/DDBJ databases">
        <authorList>
            <person name="Smet A."/>
        </authorList>
    </citation>
    <scope>NUCLEOTIDE SEQUENCE [LARGE SCALE GENOMIC DNA]</scope>
</reference>
<sequence>MPRKSKFCKHKLKPFLEQALSDRKTGALLVNLQASIAWNRAMAW</sequence>